<dbReference type="Proteomes" id="UP000001312">
    <property type="component" value="Unassembled WGS sequence"/>
</dbReference>
<evidence type="ECO:0000313" key="1">
    <source>
        <dbReference type="EMBL" id="EDN98070.1"/>
    </source>
</evidence>
<sequence length="169" mass="18947">MAELFPLSLIVSALQVWPHNFQISSALYLHHCVCHSAIISIYNFSSSEHDKHKDALSLRRVTLYDSWLVLWWLPLGATRMSYGQQPNYKVTTRSYVSPTAWNGGNIPFGDGGWEYSVYKSRNLDDFCSPNNSHVQKGKLKSRTASAQSNISALGAGIPSKYQPIGIKRV</sequence>
<protein>
    <submittedName>
        <fullName evidence="1">Uncharacterized protein</fullName>
    </submittedName>
</protein>
<accession>A7F5P9</accession>
<dbReference type="RefSeq" id="XP_001586349.1">
    <property type="nucleotide sequence ID" value="XM_001586299.1"/>
</dbReference>
<dbReference type="GeneID" id="5482189"/>
<organism evidence="1 2">
    <name type="scientific">Sclerotinia sclerotiorum (strain ATCC 18683 / 1980 / Ss-1)</name>
    <name type="common">White mold</name>
    <name type="synonym">Whetzelinia sclerotiorum</name>
    <dbReference type="NCBI Taxonomy" id="665079"/>
    <lineage>
        <taxon>Eukaryota</taxon>
        <taxon>Fungi</taxon>
        <taxon>Dikarya</taxon>
        <taxon>Ascomycota</taxon>
        <taxon>Pezizomycotina</taxon>
        <taxon>Leotiomycetes</taxon>
        <taxon>Helotiales</taxon>
        <taxon>Sclerotiniaceae</taxon>
        <taxon>Sclerotinia</taxon>
    </lineage>
</organism>
<name>A7F5P9_SCLS1</name>
<proteinExistence type="predicted"/>
<dbReference type="EMBL" id="CH476642">
    <property type="protein sequence ID" value="EDN98070.1"/>
    <property type="molecule type" value="Genomic_DNA"/>
</dbReference>
<dbReference type="InParanoid" id="A7F5P9"/>
<keyword evidence="2" id="KW-1185">Reference proteome</keyword>
<evidence type="ECO:0000313" key="2">
    <source>
        <dbReference type="Proteomes" id="UP000001312"/>
    </source>
</evidence>
<dbReference type="KEGG" id="ssl:SS1G_12927"/>
<reference evidence="2" key="1">
    <citation type="journal article" date="2011" name="PLoS Genet.">
        <title>Genomic analysis of the necrotrophic fungal pathogens Sclerotinia sclerotiorum and Botrytis cinerea.</title>
        <authorList>
            <person name="Amselem J."/>
            <person name="Cuomo C.A."/>
            <person name="van Kan J.A."/>
            <person name="Viaud M."/>
            <person name="Benito E.P."/>
            <person name="Couloux A."/>
            <person name="Coutinho P.M."/>
            <person name="de Vries R.P."/>
            <person name="Dyer P.S."/>
            <person name="Fillinger S."/>
            <person name="Fournier E."/>
            <person name="Gout L."/>
            <person name="Hahn M."/>
            <person name="Kohn L."/>
            <person name="Lapalu N."/>
            <person name="Plummer K.M."/>
            <person name="Pradier J.M."/>
            <person name="Quevillon E."/>
            <person name="Sharon A."/>
            <person name="Simon A."/>
            <person name="ten Have A."/>
            <person name="Tudzynski B."/>
            <person name="Tudzynski P."/>
            <person name="Wincker P."/>
            <person name="Andrew M."/>
            <person name="Anthouard V."/>
            <person name="Beever R.E."/>
            <person name="Beffa R."/>
            <person name="Benoit I."/>
            <person name="Bouzid O."/>
            <person name="Brault B."/>
            <person name="Chen Z."/>
            <person name="Choquer M."/>
            <person name="Collemare J."/>
            <person name="Cotton P."/>
            <person name="Danchin E.G."/>
            <person name="Da Silva C."/>
            <person name="Gautier A."/>
            <person name="Giraud C."/>
            <person name="Giraud T."/>
            <person name="Gonzalez C."/>
            <person name="Grossetete S."/>
            <person name="Guldener U."/>
            <person name="Henrissat B."/>
            <person name="Howlett B.J."/>
            <person name="Kodira C."/>
            <person name="Kretschmer M."/>
            <person name="Lappartient A."/>
            <person name="Leroch M."/>
            <person name="Levis C."/>
            <person name="Mauceli E."/>
            <person name="Neuveglise C."/>
            <person name="Oeser B."/>
            <person name="Pearson M."/>
            <person name="Poulain J."/>
            <person name="Poussereau N."/>
            <person name="Quesneville H."/>
            <person name="Rascle C."/>
            <person name="Schumacher J."/>
            <person name="Segurens B."/>
            <person name="Sexton A."/>
            <person name="Silva E."/>
            <person name="Sirven C."/>
            <person name="Soanes D.M."/>
            <person name="Talbot N.J."/>
            <person name="Templeton M."/>
            <person name="Yandava C."/>
            <person name="Yarden O."/>
            <person name="Zeng Q."/>
            <person name="Rollins J.A."/>
            <person name="Lebrun M.H."/>
            <person name="Dickman M."/>
        </authorList>
    </citation>
    <scope>NUCLEOTIDE SEQUENCE [LARGE SCALE GENOMIC DNA]</scope>
    <source>
        <strain evidence="2">ATCC 18683 / 1980 / Ss-1</strain>
    </source>
</reference>
<gene>
    <name evidence="1" type="ORF">SS1G_12927</name>
</gene>
<dbReference type="AlphaFoldDB" id="A7F5P9"/>